<dbReference type="PANTHER" id="PTHR33231">
    <property type="entry name" value="30S RIBOSOMAL PROTEIN"/>
    <property type="match status" value="1"/>
</dbReference>
<dbReference type="InterPro" id="IPR003489">
    <property type="entry name" value="RHF/RaiA"/>
</dbReference>
<dbReference type="SUPFAM" id="SSF69754">
    <property type="entry name" value="Ribosome binding protein Y (YfiA homologue)"/>
    <property type="match status" value="1"/>
</dbReference>
<dbReference type="InterPro" id="IPR050574">
    <property type="entry name" value="HPF/YfiA_ribosome-assoc"/>
</dbReference>
<dbReference type="AlphaFoldDB" id="A0A4Q7JEJ4"/>
<keyword evidence="1" id="KW-0810">Translation regulation</keyword>
<dbReference type="Gene3D" id="3.30.160.100">
    <property type="entry name" value="Ribosome hibernation promotion factor-like"/>
    <property type="match status" value="1"/>
</dbReference>
<evidence type="ECO:0000313" key="5">
    <source>
        <dbReference type="Proteomes" id="UP000292003"/>
    </source>
</evidence>
<dbReference type="Pfam" id="PF16321">
    <property type="entry name" value="Ribosom_S30AE_C"/>
    <property type="match status" value="2"/>
</dbReference>
<dbReference type="EMBL" id="SFCC01000001">
    <property type="protein sequence ID" value="RZQ65919.1"/>
    <property type="molecule type" value="Genomic_DNA"/>
</dbReference>
<dbReference type="GO" id="GO:0045900">
    <property type="term" value="P:negative regulation of translational elongation"/>
    <property type="evidence" value="ECO:0007669"/>
    <property type="project" value="TreeGrafter"/>
</dbReference>
<proteinExistence type="predicted"/>
<gene>
    <name evidence="4" type="ORF">EWH70_02270</name>
</gene>
<name>A0A4Q7JEJ4_9PSEU</name>
<feature type="compositionally biased region" description="Basic and acidic residues" evidence="2">
    <location>
        <begin position="107"/>
        <end position="126"/>
    </location>
</feature>
<feature type="domain" description="Sigma 54 modulation/S30EA ribosomal protein C-terminal" evidence="3">
    <location>
        <begin position="124"/>
        <end position="178"/>
    </location>
</feature>
<comment type="caution">
    <text evidence="4">The sequence shown here is derived from an EMBL/GenBank/DDBJ whole genome shotgun (WGS) entry which is preliminary data.</text>
</comment>
<feature type="domain" description="Sigma 54 modulation/S30EA ribosomal protein C-terminal" evidence="3">
    <location>
        <begin position="203"/>
        <end position="247"/>
    </location>
</feature>
<dbReference type="InterPro" id="IPR032528">
    <property type="entry name" value="Ribosom_S30AE_C"/>
</dbReference>
<dbReference type="Proteomes" id="UP000292003">
    <property type="component" value="Unassembled WGS sequence"/>
</dbReference>
<dbReference type="RefSeq" id="WP_130473488.1">
    <property type="nucleotide sequence ID" value="NZ_SFCC01000001.1"/>
</dbReference>
<dbReference type="PANTHER" id="PTHR33231:SF1">
    <property type="entry name" value="30S RIBOSOMAL PROTEIN"/>
    <property type="match status" value="1"/>
</dbReference>
<reference evidence="4 5" key="1">
    <citation type="submission" date="2019-02" db="EMBL/GenBank/DDBJ databases">
        <title>Draft genome sequence of Amycolatopsis sp. 8-3EHSu isolated from roots of Suaeda maritima.</title>
        <authorList>
            <person name="Duangmal K."/>
            <person name="Chantavorakit T."/>
        </authorList>
    </citation>
    <scope>NUCLEOTIDE SEQUENCE [LARGE SCALE GENOMIC DNA]</scope>
    <source>
        <strain evidence="4 5">8-3EHSu</strain>
    </source>
</reference>
<dbReference type="Pfam" id="PF02482">
    <property type="entry name" value="Ribosomal_S30AE"/>
    <property type="match status" value="1"/>
</dbReference>
<dbReference type="InterPro" id="IPR036567">
    <property type="entry name" value="RHF-like"/>
</dbReference>
<evidence type="ECO:0000256" key="2">
    <source>
        <dbReference type="SAM" id="MobiDB-lite"/>
    </source>
</evidence>
<evidence type="ECO:0000313" key="4">
    <source>
        <dbReference type="EMBL" id="RZQ65919.1"/>
    </source>
</evidence>
<organism evidence="4 5">
    <name type="scientific">Amycolatopsis suaedae</name>
    <dbReference type="NCBI Taxonomy" id="2510978"/>
    <lineage>
        <taxon>Bacteria</taxon>
        <taxon>Bacillati</taxon>
        <taxon>Actinomycetota</taxon>
        <taxon>Actinomycetes</taxon>
        <taxon>Pseudonocardiales</taxon>
        <taxon>Pseudonocardiaceae</taxon>
        <taxon>Amycolatopsis</taxon>
    </lineage>
</organism>
<dbReference type="OrthoDB" id="3825664at2"/>
<accession>A0A4Q7JEJ4</accession>
<feature type="region of interest" description="Disordered" evidence="2">
    <location>
        <begin position="101"/>
        <end position="126"/>
    </location>
</feature>
<evidence type="ECO:0000256" key="1">
    <source>
        <dbReference type="ARBA" id="ARBA00022845"/>
    </source>
</evidence>
<evidence type="ECO:0000259" key="3">
    <source>
        <dbReference type="Pfam" id="PF16321"/>
    </source>
</evidence>
<protein>
    <submittedName>
        <fullName evidence="4">HPF/RaiA family ribosome-associated protein</fullName>
    </submittedName>
</protein>
<dbReference type="GO" id="GO:0043024">
    <property type="term" value="F:ribosomal small subunit binding"/>
    <property type="evidence" value="ECO:0007669"/>
    <property type="project" value="TreeGrafter"/>
</dbReference>
<keyword evidence="5" id="KW-1185">Reference proteome</keyword>
<sequence length="252" mass="27807">MAQHTVSPAPVIRTSVQDGLPSDLAGYARRKIGKLTRFTHRPVLDVRVRLTLASHASPLPVVARGSLDVNGRIVRAEVAAAEPREAVDRLEARLHRQLEQLGRFRRRSGEQPQDRPHRDPRPVEERRIVRRKSYTLATATVDDAVEEMLLLDHGFHLFTESGSGHDSVVYRSGPTGLRLAQAAATPAERLASHHLPVTISPQPAPTLSTGEAVDRLNLTGLPFQFFLDADLGRASALYHRYDGHYGLITPAV</sequence>
<dbReference type="GO" id="GO:0022627">
    <property type="term" value="C:cytosolic small ribosomal subunit"/>
    <property type="evidence" value="ECO:0007669"/>
    <property type="project" value="TreeGrafter"/>
</dbReference>
<dbReference type="InterPro" id="IPR038416">
    <property type="entry name" value="Ribosom_S30AE_C_sf"/>
</dbReference>
<dbReference type="Gene3D" id="3.30.505.50">
    <property type="entry name" value="Sigma 54 modulation/S30EA ribosomal protein, C-terminal domain"/>
    <property type="match status" value="2"/>
</dbReference>